<protein>
    <recommendedName>
        <fullName evidence="7 9">Uroporphyrinogen-III synthase</fullName>
        <ecNumber evidence="3 9">4.2.1.75</ecNumber>
    </recommendedName>
</protein>
<dbReference type="Proteomes" id="UP000441585">
    <property type="component" value="Unassembled WGS sequence"/>
</dbReference>
<accession>A0A6I2MIV3</accession>
<comment type="similarity">
    <text evidence="2 9">Belongs to the uroporphyrinogen-III synthase family.</text>
</comment>
<dbReference type="PANTHER" id="PTHR38042">
    <property type="entry name" value="UROPORPHYRINOGEN-III SYNTHASE, CHLOROPLASTIC"/>
    <property type="match status" value="1"/>
</dbReference>
<dbReference type="AlphaFoldDB" id="A0A6I2MIV3"/>
<evidence type="ECO:0000256" key="7">
    <source>
        <dbReference type="ARBA" id="ARBA00040167"/>
    </source>
</evidence>
<dbReference type="Gene3D" id="3.40.50.10090">
    <property type="match status" value="2"/>
</dbReference>
<dbReference type="Pfam" id="PF02602">
    <property type="entry name" value="HEM4"/>
    <property type="match status" value="1"/>
</dbReference>
<evidence type="ECO:0000259" key="10">
    <source>
        <dbReference type="Pfam" id="PF02602"/>
    </source>
</evidence>
<evidence type="ECO:0000256" key="3">
    <source>
        <dbReference type="ARBA" id="ARBA00013109"/>
    </source>
</evidence>
<evidence type="ECO:0000256" key="5">
    <source>
        <dbReference type="ARBA" id="ARBA00023244"/>
    </source>
</evidence>
<keyword evidence="4 9" id="KW-0456">Lyase</keyword>
<feature type="domain" description="Tetrapyrrole biosynthesis uroporphyrinogen III synthase" evidence="10">
    <location>
        <begin position="22"/>
        <end position="249"/>
    </location>
</feature>
<dbReference type="UniPathway" id="UPA00251">
    <property type="reaction ID" value="UER00320"/>
</dbReference>
<dbReference type="InterPro" id="IPR036108">
    <property type="entry name" value="4pyrrol_syn_uPrphyn_synt_sf"/>
</dbReference>
<dbReference type="GO" id="GO:0006782">
    <property type="term" value="P:protoporphyrinogen IX biosynthetic process"/>
    <property type="evidence" value="ECO:0007669"/>
    <property type="project" value="UniProtKB-UniRule"/>
</dbReference>
<dbReference type="InterPro" id="IPR039793">
    <property type="entry name" value="UROS/Hem4"/>
</dbReference>
<dbReference type="InterPro" id="IPR003754">
    <property type="entry name" value="4pyrrol_synth_uPrphyn_synth"/>
</dbReference>
<dbReference type="RefSeq" id="WP_154319782.1">
    <property type="nucleotide sequence ID" value="NZ_CAJFZX010000001.1"/>
</dbReference>
<comment type="caution">
    <text evidence="11">The sequence shown here is derived from an EMBL/GenBank/DDBJ whole genome shotgun (WGS) entry which is preliminary data.</text>
</comment>
<keyword evidence="5 9" id="KW-0627">Porphyrin biosynthesis</keyword>
<name>A0A6I2MIV3_9BACI</name>
<comment type="function">
    <text evidence="6 9">Catalyzes cyclization of the linear tetrapyrrole, hydroxymethylbilane, to the macrocyclic uroporphyrinogen III.</text>
</comment>
<dbReference type="GO" id="GO:0006780">
    <property type="term" value="P:uroporphyrinogen III biosynthetic process"/>
    <property type="evidence" value="ECO:0007669"/>
    <property type="project" value="UniProtKB-UniRule"/>
</dbReference>
<evidence type="ECO:0000313" key="11">
    <source>
        <dbReference type="EMBL" id="MRX56996.1"/>
    </source>
</evidence>
<evidence type="ECO:0000256" key="8">
    <source>
        <dbReference type="ARBA" id="ARBA00048617"/>
    </source>
</evidence>
<evidence type="ECO:0000256" key="6">
    <source>
        <dbReference type="ARBA" id="ARBA00037589"/>
    </source>
</evidence>
<evidence type="ECO:0000256" key="2">
    <source>
        <dbReference type="ARBA" id="ARBA00008133"/>
    </source>
</evidence>
<evidence type="ECO:0000256" key="1">
    <source>
        <dbReference type="ARBA" id="ARBA00004772"/>
    </source>
</evidence>
<dbReference type="CDD" id="cd06578">
    <property type="entry name" value="HemD"/>
    <property type="match status" value="1"/>
</dbReference>
<reference evidence="11 12" key="1">
    <citation type="submission" date="2019-11" db="EMBL/GenBank/DDBJ databases">
        <title>Bacillus idriensis genome.</title>
        <authorList>
            <person name="Konopka E.N."/>
            <person name="Newman J.D."/>
        </authorList>
    </citation>
    <scope>NUCLEOTIDE SEQUENCE [LARGE SCALE GENOMIC DNA]</scope>
    <source>
        <strain evidence="11 12">DSM 19097</strain>
    </source>
</reference>
<evidence type="ECO:0000256" key="4">
    <source>
        <dbReference type="ARBA" id="ARBA00023239"/>
    </source>
</evidence>
<keyword evidence="12" id="KW-1185">Reference proteome</keyword>
<dbReference type="EC" id="4.2.1.75" evidence="3 9"/>
<dbReference type="PANTHER" id="PTHR38042:SF1">
    <property type="entry name" value="UROPORPHYRINOGEN-III SYNTHASE, CHLOROPLASTIC"/>
    <property type="match status" value="1"/>
</dbReference>
<dbReference type="EMBL" id="WKKF01000021">
    <property type="protein sequence ID" value="MRX56996.1"/>
    <property type="molecule type" value="Genomic_DNA"/>
</dbReference>
<evidence type="ECO:0000256" key="9">
    <source>
        <dbReference type="RuleBase" id="RU366031"/>
    </source>
</evidence>
<comment type="pathway">
    <text evidence="1 9">Porphyrin-containing compound metabolism; protoporphyrin-IX biosynthesis; coproporphyrinogen-III from 5-aminolevulinate: step 3/4.</text>
</comment>
<sequence length="261" mass="29393">MAPDLSGKKILITREHTQATTFAEKIKNAGGVPIVTPLIRFEKAKNEKQIHEIIDSIRPKDCLVFTSTNGVAYFFDFLIEHNIHITKLSECIFAAVGRKTKKLIEDKGFPVTIIPKEYVAERLAEEIAAKTTASQHIFLFRGNLAREILINKLTDKGFSVTDAKLYETIHNVDDGQKIEHLLKQNELDYITFTSSSTVDAFMKVMKNMDLDSLLSGVTLVSIGPITHQTLSNYGFNGIVCETYTIDAMINRMKTHIQSERK</sequence>
<evidence type="ECO:0000313" key="12">
    <source>
        <dbReference type="Proteomes" id="UP000441585"/>
    </source>
</evidence>
<organism evidence="11 12">
    <name type="scientific">Metabacillus idriensis</name>
    <dbReference type="NCBI Taxonomy" id="324768"/>
    <lineage>
        <taxon>Bacteria</taxon>
        <taxon>Bacillati</taxon>
        <taxon>Bacillota</taxon>
        <taxon>Bacilli</taxon>
        <taxon>Bacillales</taxon>
        <taxon>Bacillaceae</taxon>
        <taxon>Metabacillus</taxon>
    </lineage>
</organism>
<comment type="catalytic activity">
    <reaction evidence="8 9">
        <text>hydroxymethylbilane = uroporphyrinogen III + H2O</text>
        <dbReference type="Rhea" id="RHEA:18965"/>
        <dbReference type="ChEBI" id="CHEBI:15377"/>
        <dbReference type="ChEBI" id="CHEBI:57308"/>
        <dbReference type="ChEBI" id="CHEBI:57845"/>
        <dbReference type="EC" id="4.2.1.75"/>
    </reaction>
</comment>
<proteinExistence type="inferred from homology"/>
<gene>
    <name evidence="11" type="ORF">GJU41_23950</name>
</gene>
<dbReference type="SUPFAM" id="SSF69618">
    <property type="entry name" value="HemD-like"/>
    <property type="match status" value="1"/>
</dbReference>
<dbReference type="GO" id="GO:0004852">
    <property type="term" value="F:uroporphyrinogen-III synthase activity"/>
    <property type="evidence" value="ECO:0007669"/>
    <property type="project" value="UniProtKB-UniRule"/>
</dbReference>